<keyword evidence="1" id="KW-0472">Membrane</keyword>
<sequence length="125" mass="13680">MPGIEFSERERQNALVLIIHNERPLDAGEVANLLRDLNADYKRVTGSRLVLARFETGSSGFLLYDYLILAGGGASALTAIAVATGHIAKFVTWMKGFFKGTQAVPQTPPIELPVIFRGMRTLFEG</sequence>
<feature type="transmembrane region" description="Helical" evidence="1">
    <location>
        <begin position="66"/>
        <end position="88"/>
    </location>
</feature>
<dbReference type="Proteomes" id="UP000281647">
    <property type="component" value="Unassembled WGS sequence"/>
</dbReference>
<evidence type="ECO:0000313" key="2">
    <source>
        <dbReference type="EMBL" id="RUM95070.1"/>
    </source>
</evidence>
<accession>A0A432UYS6</accession>
<evidence type="ECO:0000256" key="1">
    <source>
        <dbReference type="SAM" id="Phobius"/>
    </source>
</evidence>
<keyword evidence="1" id="KW-0812">Transmembrane</keyword>
<organism evidence="2 3">
    <name type="scientific">Borborobacter arsenicus</name>
    <dbReference type="NCBI Taxonomy" id="1851146"/>
    <lineage>
        <taxon>Bacteria</taxon>
        <taxon>Pseudomonadati</taxon>
        <taxon>Pseudomonadota</taxon>
        <taxon>Alphaproteobacteria</taxon>
        <taxon>Hyphomicrobiales</taxon>
        <taxon>Phyllobacteriaceae</taxon>
        <taxon>Borborobacter</taxon>
    </lineage>
</organism>
<keyword evidence="3" id="KW-1185">Reference proteome</keyword>
<reference evidence="2 3" key="1">
    <citation type="submission" date="2018-11" db="EMBL/GenBank/DDBJ databases">
        <title>Pseudaminobacter arsenicus sp. nov., an arsenic-resistant bacterium isolated from arsenic-rich aquifers.</title>
        <authorList>
            <person name="Mu Y."/>
        </authorList>
    </citation>
    <scope>NUCLEOTIDE SEQUENCE [LARGE SCALE GENOMIC DNA]</scope>
    <source>
        <strain evidence="2 3">CB3</strain>
    </source>
</reference>
<dbReference type="EMBL" id="RKST01000105">
    <property type="protein sequence ID" value="RUM95070.1"/>
    <property type="molecule type" value="Genomic_DNA"/>
</dbReference>
<dbReference type="AlphaFoldDB" id="A0A432UYS6"/>
<dbReference type="RefSeq" id="WP_128628928.1">
    <property type="nucleotide sequence ID" value="NZ_RKST01000105.1"/>
</dbReference>
<evidence type="ECO:0000313" key="3">
    <source>
        <dbReference type="Proteomes" id="UP000281647"/>
    </source>
</evidence>
<name>A0A432UYS6_9HYPH</name>
<comment type="caution">
    <text evidence="2">The sequence shown here is derived from an EMBL/GenBank/DDBJ whole genome shotgun (WGS) entry which is preliminary data.</text>
</comment>
<protein>
    <submittedName>
        <fullName evidence="2">Uncharacterized protein</fullName>
    </submittedName>
</protein>
<keyword evidence="1" id="KW-1133">Transmembrane helix</keyword>
<dbReference type="OrthoDB" id="8456400at2"/>
<proteinExistence type="predicted"/>
<gene>
    <name evidence="2" type="ORF">EET67_25425</name>
</gene>